<sequence>MFDPTPEEQTETPAKPLTPKQQAARLKAKKRNVVAVIICGVLCVVLGVVAAVLPSEVATPWMFASYAAGYVGVLWGLAALWAHYMGPNSAK</sequence>
<protein>
    <submittedName>
        <fullName evidence="3">Uncharacterized protein</fullName>
    </submittedName>
</protein>
<dbReference type="Proteomes" id="UP000243847">
    <property type="component" value="Chromosome sequence1"/>
</dbReference>
<evidence type="ECO:0000313" key="4">
    <source>
        <dbReference type="Proteomes" id="UP000243847"/>
    </source>
</evidence>
<feature type="region of interest" description="Disordered" evidence="1">
    <location>
        <begin position="1"/>
        <end position="21"/>
    </location>
</feature>
<proteinExistence type="predicted"/>
<organism evidence="3 4">
    <name type="scientific">Aurantimicrobium minutum</name>
    <dbReference type="NCBI Taxonomy" id="708131"/>
    <lineage>
        <taxon>Bacteria</taxon>
        <taxon>Bacillati</taxon>
        <taxon>Actinomycetota</taxon>
        <taxon>Actinomycetes</taxon>
        <taxon>Micrococcales</taxon>
        <taxon>Microbacteriaceae</taxon>
        <taxon>Aurantimicrobium</taxon>
    </lineage>
</organism>
<dbReference type="GeneID" id="80451552"/>
<dbReference type="EMBL" id="AP017457">
    <property type="protein sequence ID" value="BAU98908.1"/>
    <property type="molecule type" value="Genomic_DNA"/>
</dbReference>
<reference evidence="3 4" key="1">
    <citation type="journal article" date="2016" name="Genome Announc.">
        <title>Complete Genome Sequence of Aurantimicrobium minutum Type Strain KNCT, a Planktonic Ultramicrobacterium Isolated from River Water.</title>
        <authorList>
            <person name="Nakai R."/>
            <person name="Fujisawa T."/>
            <person name="Nakamura Y."/>
            <person name="Nishide H."/>
            <person name="Uchiyama I."/>
            <person name="Baba T."/>
            <person name="Toyoda A."/>
            <person name="Fujiyama A."/>
            <person name="Naganuma T."/>
            <person name="Niki H."/>
        </authorList>
    </citation>
    <scope>NUCLEOTIDE SEQUENCE [LARGE SCALE GENOMIC DNA]</scope>
    <source>
        <strain evidence="3 4">KNC</strain>
    </source>
</reference>
<dbReference type="AlphaFoldDB" id="A0A173LVN6"/>
<feature type="transmembrane region" description="Helical" evidence="2">
    <location>
        <begin position="61"/>
        <end position="82"/>
    </location>
</feature>
<keyword evidence="2" id="KW-1133">Transmembrane helix</keyword>
<feature type="transmembrane region" description="Helical" evidence="2">
    <location>
        <begin position="33"/>
        <end position="55"/>
    </location>
</feature>
<dbReference type="RefSeq" id="WP_096380696.1">
    <property type="nucleotide sequence ID" value="NZ_AP017457.1"/>
</dbReference>
<evidence type="ECO:0000256" key="1">
    <source>
        <dbReference type="SAM" id="MobiDB-lite"/>
    </source>
</evidence>
<feature type="compositionally biased region" description="Acidic residues" evidence="1">
    <location>
        <begin position="1"/>
        <end position="10"/>
    </location>
</feature>
<dbReference type="KEGG" id="amin:AUMI_13660"/>
<evidence type="ECO:0000256" key="2">
    <source>
        <dbReference type="SAM" id="Phobius"/>
    </source>
</evidence>
<keyword evidence="2" id="KW-0812">Transmembrane</keyword>
<name>A0A173LVN6_9MICO</name>
<gene>
    <name evidence="3" type="ORF">AUMI_13660</name>
</gene>
<evidence type="ECO:0000313" key="3">
    <source>
        <dbReference type="EMBL" id="BAU98908.1"/>
    </source>
</evidence>
<keyword evidence="2" id="KW-0472">Membrane</keyword>
<dbReference type="OrthoDB" id="9859633at2"/>
<accession>A0A173LVN6</accession>